<reference evidence="3 4" key="1">
    <citation type="journal article" date="2018" name="Nat. Ecol. Evol.">
        <title>Pezizomycetes genomes reveal the molecular basis of ectomycorrhizal truffle lifestyle.</title>
        <authorList>
            <person name="Murat C."/>
            <person name="Payen T."/>
            <person name="Noel B."/>
            <person name="Kuo A."/>
            <person name="Morin E."/>
            <person name="Chen J."/>
            <person name="Kohler A."/>
            <person name="Krizsan K."/>
            <person name="Balestrini R."/>
            <person name="Da Silva C."/>
            <person name="Montanini B."/>
            <person name="Hainaut M."/>
            <person name="Levati E."/>
            <person name="Barry K.W."/>
            <person name="Belfiori B."/>
            <person name="Cichocki N."/>
            <person name="Clum A."/>
            <person name="Dockter R.B."/>
            <person name="Fauchery L."/>
            <person name="Guy J."/>
            <person name="Iotti M."/>
            <person name="Le Tacon F."/>
            <person name="Lindquist E.A."/>
            <person name="Lipzen A."/>
            <person name="Malagnac F."/>
            <person name="Mello A."/>
            <person name="Molinier V."/>
            <person name="Miyauchi S."/>
            <person name="Poulain J."/>
            <person name="Riccioni C."/>
            <person name="Rubini A."/>
            <person name="Sitrit Y."/>
            <person name="Splivallo R."/>
            <person name="Traeger S."/>
            <person name="Wang M."/>
            <person name="Zifcakova L."/>
            <person name="Wipf D."/>
            <person name="Zambonelli A."/>
            <person name="Paolocci F."/>
            <person name="Nowrousian M."/>
            <person name="Ottonello S."/>
            <person name="Baldrian P."/>
            <person name="Spatafora J.W."/>
            <person name="Henrissat B."/>
            <person name="Nagy L.G."/>
            <person name="Aury J.M."/>
            <person name="Wincker P."/>
            <person name="Grigoriev I.V."/>
            <person name="Bonfante P."/>
            <person name="Martin F.M."/>
        </authorList>
    </citation>
    <scope>NUCLEOTIDE SEQUENCE [LARGE SCALE GENOMIC DNA]</scope>
    <source>
        <strain evidence="3 4">120613-1</strain>
    </source>
</reference>
<dbReference type="SFLD" id="SFLDG00358">
    <property type="entry name" value="Main_(cytGST)"/>
    <property type="match status" value="1"/>
</dbReference>
<sequence>MAAPGEDLHHVATGPAKAVVDRHQKEEELVLYGSWFCPFVQRVWILLELKQVPYQYVEVNPFQKPASLLAINPRGLVPALMHKSKPLYDSAIICEFLEEAFPSPALLPKDAYDRAYARLWIDYVSSRIIPALHRYLQFLPVTDVEGLEEKRREFLDTLKEFTKAMRPAKEGGFFLGGGEVGLVDVIAAPWIQRLWVLDEYKGPFSIPEEDGEGGVWERWRAWVKSLEGVEPLWETESEREPTRGLYKK</sequence>
<evidence type="ECO:0000313" key="4">
    <source>
        <dbReference type="Proteomes" id="UP000276215"/>
    </source>
</evidence>
<gene>
    <name evidence="3" type="ORF">L873DRAFT_1802120</name>
</gene>
<dbReference type="SUPFAM" id="SSF47616">
    <property type="entry name" value="GST C-terminal domain-like"/>
    <property type="match status" value="1"/>
</dbReference>
<dbReference type="InterPro" id="IPR050983">
    <property type="entry name" value="GST_Omega/HSP26"/>
</dbReference>
<evidence type="ECO:0000313" key="3">
    <source>
        <dbReference type="EMBL" id="RPB02647.1"/>
    </source>
</evidence>
<dbReference type="Gene3D" id="1.20.1050.10">
    <property type="match status" value="1"/>
</dbReference>
<dbReference type="OrthoDB" id="4951845at2759"/>
<dbReference type="SUPFAM" id="SSF52833">
    <property type="entry name" value="Thioredoxin-like"/>
    <property type="match status" value="1"/>
</dbReference>
<dbReference type="Proteomes" id="UP000276215">
    <property type="component" value="Unassembled WGS sequence"/>
</dbReference>
<dbReference type="InterPro" id="IPR004045">
    <property type="entry name" value="Glutathione_S-Trfase_N"/>
</dbReference>
<accession>A0A3N4JWQ1</accession>
<name>A0A3N4JWQ1_9PEZI</name>
<dbReference type="EMBL" id="ML120367">
    <property type="protein sequence ID" value="RPB02647.1"/>
    <property type="molecule type" value="Genomic_DNA"/>
</dbReference>
<dbReference type="PANTHER" id="PTHR43968">
    <property type="match status" value="1"/>
</dbReference>
<keyword evidence="4" id="KW-1185">Reference proteome</keyword>
<dbReference type="InterPro" id="IPR010987">
    <property type="entry name" value="Glutathione-S-Trfase_C-like"/>
</dbReference>
<protein>
    <submittedName>
        <fullName evidence="3">Thioredoxin-like protein</fullName>
    </submittedName>
</protein>
<dbReference type="PANTHER" id="PTHR43968:SF13">
    <property type="entry name" value="GLUTATHIONE TRANSFERASE OMEGA-1"/>
    <property type="match status" value="1"/>
</dbReference>
<dbReference type="SFLD" id="SFLDS00019">
    <property type="entry name" value="Glutathione_Transferase_(cytos"/>
    <property type="match status" value="1"/>
</dbReference>
<proteinExistence type="predicted"/>
<dbReference type="PROSITE" id="PS50405">
    <property type="entry name" value="GST_CTER"/>
    <property type="match status" value="1"/>
</dbReference>
<dbReference type="AlphaFoldDB" id="A0A3N4JWQ1"/>
<evidence type="ECO:0000259" key="1">
    <source>
        <dbReference type="PROSITE" id="PS50404"/>
    </source>
</evidence>
<organism evidence="3 4">
    <name type="scientific">Choiromyces venosus 120613-1</name>
    <dbReference type="NCBI Taxonomy" id="1336337"/>
    <lineage>
        <taxon>Eukaryota</taxon>
        <taxon>Fungi</taxon>
        <taxon>Dikarya</taxon>
        <taxon>Ascomycota</taxon>
        <taxon>Pezizomycotina</taxon>
        <taxon>Pezizomycetes</taxon>
        <taxon>Pezizales</taxon>
        <taxon>Tuberaceae</taxon>
        <taxon>Choiromyces</taxon>
    </lineage>
</organism>
<dbReference type="GO" id="GO:0005737">
    <property type="term" value="C:cytoplasm"/>
    <property type="evidence" value="ECO:0007669"/>
    <property type="project" value="TreeGrafter"/>
</dbReference>
<dbReference type="InterPro" id="IPR036249">
    <property type="entry name" value="Thioredoxin-like_sf"/>
</dbReference>
<dbReference type="STRING" id="1336337.A0A3N4JWQ1"/>
<dbReference type="Gene3D" id="3.40.30.10">
    <property type="entry name" value="Glutaredoxin"/>
    <property type="match status" value="1"/>
</dbReference>
<dbReference type="InterPro" id="IPR040079">
    <property type="entry name" value="Glutathione_S-Trfase"/>
</dbReference>
<dbReference type="InterPro" id="IPR036282">
    <property type="entry name" value="Glutathione-S-Trfase_C_sf"/>
</dbReference>
<dbReference type="PROSITE" id="PS50404">
    <property type="entry name" value="GST_NTER"/>
    <property type="match status" value="1"/>
</dbReference>
<feature type="domain" description="GST N-terminal" evidence="1">
    <location>
        <begin position="27"/>
        <end position="105"/>
    </location>
</feature>
<evidence type="ECO:0000259" key="2">
    <source>
        <dbReference type="PROSITE" id="PS50405"/>
    </source>
</evidence>
<feature type="domain" description="GST C-terminal" evidence="2">
    <location>
        <begin position="110"/>
        <end position="245"/>
    </location>
</feature>
<dbReference type="Pfam" id="PF13417">
    <property type="entry name" value="GST_N_3"/>
    <property type="match status" value="1"/>
</dbReference>
<dbReference type="Pfam" id="PF13410">
    <property type="entry name" value="GST_C_2"/>
    <property type="match status" value="1"/>
</dbReference>
<dbReference type="CDD" id="cd00570">
    <property type="entry name" value="GST_N_family"/>
    <property type="match status" value="1"/>
</dbReference>